<evidence type="ECO:0000256" key="1">
    <source>
        <dbReference type="ARBA" id="ARBA00004141"/>
    </source>
</evidence>
<comment type="subunit">
    <text evidence="11">Interacts with CtaB.</text>
</comment>
<keyword evidence="9 11" id="KW-0472">Membrane</keyword>
<proteinExistence type="inferred from homology"/>
<comment type="caution">
    <text evidence="11">Lacks conserved residue(s) required for the propagation of feature annotation.</text>
</comment>
<feature type="transmembrane region" description="Helical" evidence="11">
    <location>
        <begin position="273"/>
        <end position="294"/>
    </location>
</feature>
<dbReference type="Pfam" id="PF02628">
    <property type="entry name" value="COX15-CtaA"/>
    <property type="match status" value="1"/>
</dbReference>
<dbReference type="InterPro" id="IPR023755">
    <property type="entry name" value="HemeA_Synthase_type1"/>
</dbReference>
<keyword evidence="13" id="KW-1185">Reference proteome</keyword>
<organism evidence="12 13">
    <name type="scientific">Kroppenstedtia guangzhouensis</name>
    <dbReference type="NCBI Taxonomy" id="1274356"/>
    <lineage>
        <taxon>Bacteria</taxon>
        <taxon>Bacillati</taxon>
        <taxon>Bacillota</taxon>
        <taxon>Bacilli</taxon>
        <taxon>Bacillales</taxon>
        <taxon>Thermoactinomycetaceae</taxon>
        <taxon>Kroppenstedtia</taxon>
    </lineage>
</organism>
<dbReference type="PANTHER" id="PTHR35457">
    <property type="entry name" value="HEME A SYNTHASE"/>
    <property type="match status" value="1"/>
</dbReference>
<evidence type="ECO:0000256" key="7">
    <source>
        <dbReference type="ARBA" id="ARBA00023004"/>
    </source>
</evidence>
<gene>
    <name evidence="11 12" type="primary">ctaA</name>
    <name evidence="12" type="ORF">GCM10007416_10170</name>
</gene>
<evidence type="ECO:0000256" key="6">
    <source>
        <dbReference type="ARBA" id="ARBA00023002"/>
    </source>
</evidence>
<dbReference type="PANTHER" id="PTHR35457:SF1">
    <property type="entry name" value="HEME A SYNTHASE"/>
    <property type="match status" value="1"/>
</dbReference>
<evidence type="ECO:0000256" key="5">
    <source>
        <dbReference type="ARBA" id="ARBA00022989"/>
    </source>
</evidence>
<evidence type="ECO:0000313" key="13">
    <source>
        <dbReference type="Proteomes" id="UP000617979"/>
    </source>
</evidence>
<evidence type="ECO:0000256" key="8">
    <source>
        <dbReference type="ARBA" id="ARBA00023133"/>
    </source>
</evidence>
<comment type="catalytic activity">
    <reaction evidence="11">
        <text>Fe(II)-heme o + 2 A + H2O = Fe(II)-heme a + 2 AH2</text>
        <dbReference type="Rhea" id="RHEA:63388"/>
        <dbReference type="ChEBI" id="CHEBI:13193"/>
        <dbReference type="ChEBI" id="CHEBI:15377"/>
        <dbReference type="ChEBI" id="CHEBI:17499"/>
        <dbReference type="ChEBI" id="CHEBI:60530"/>
        <dbReference type="ChEBI" id="CHEBI:61715"/>
        <dbReference type="EC" id="1.17.99.9"/>
    </reaction>
</comment>
<name>A0ABQ1G943_9BACL</name>
<comment type="subcellular location">
    <subcellularLocation>
        <location evidence="11">Cell membrane</location>
        <topology evidence="11">Multi-pass membrane protein</topology>
    </subcellularLocation>
    <subcellularLocation>
        <location evidence="1">Membrane</location>
        <topology evidence="1">Multi-pass membrane protein</topology>
    </subcellularLocation>
</comment>
<feature type="transmembrane region" description="Helical" evidence="11">
    <location>
        <begin position="247"/>
        <end position="267"/>
    </location>
</feature>
<sequence length="319" mass="35229">MNRTIRGMSILGAAGTLLITLMGALVTKTGSEDGCGNTWPFCHGEIFPSYHTLELWIEYSHRIVSALVGLIVVAASVGAWLLYRKNFTVKFLAFNSVFFIIFQGLLGAAAVVWGQSDAALALHFGFSLLSFASVLLLTVVLFQMDRQGRSQSSKASFVSRPMKYGMWGLAVYTYVVVYTGAYVRHTGSSLGCADWPLCGSKWIPDLFSQGGIQLTHRLFAGLLFLFAVWLWWAVRKKYPHRKDLNKGARWSLILTVLQVLTGGAIVLTKLELMVALGHATLVCLFFSAVCYLCLQVGPPWKDHRDPSLLQGRKSDPLTP</sequence>
<dbReference type="InterPro" id="IPR003780">
    <property type="entry name" value="COX15/CtaA_fam"/>
</dbReference>
<dbReference type="EC" id="1.17.99.9" evidence="11"/>
<dbReference type="Proteomes" id="UP000617979">
    <property type="component" value="Unassembled WGS sequence"/>
</dbReference>
<keyword evidence="10" id="KW-1015">Disulfide bond</keyword>
<reference evidence="13" key="1">
    <citation type="journal article" date="2019" name="Int. J. Syst. Evol. Microbiol.">
        <title>The Global Catalogue of Microorganisms (GCM) 10K type strain sequencing project: providing services to taxonomists for standard genome sequencing and annotation.</title>
        <authorList>
            <consortium name="The Broad Institute Genomics Platform"/>
            <consortium name="The Broad Institute Genome Sequencing Center for Infectious Disease"/>
            <person name="Wu L."/>
            <person name="Ma J."/>
        </authorList>
    </citation>
    <scope>NUCLEOTIDE SEQUENCE [LARGE SCALE GENOMIC DNA]</scope>
    <source>
        <strain evidence="13">CGMCC 1.12404</strain>
    </source>
</reference>
<evidence type="ECO:0000256" key="3">
    <source>
        <dbReference type="ARBA" id="ARBA00022692"/>
    </source>
</evidence>
<dbReference type="RefSeq" id="WP_188430568.1">
    <property type="nucleotide sequence ID" value="NZ_BMEX01000003.1"/>
</dbReference>
<feature type="transmembrane region" description="Helical" evidence="11">
    <location>
        <begin position="92"/>
        <end position="114"/>
    </location>
</feature>
<evidence type="ECO:0000256" key="9">
    <source>
        <dbReference type="ARBA" id="ARBA00023136"/>
    </source>
</evidence>
<feature type="transmembrane region" description="Helical" evidence="11">
    <location>
        <begin position="120"/>
        <end position="143"/>
    </location>
</feature>
<keyword evidence="6 11" id="KW-0560">Oxidoreductase</keyword>
<keyword evidence="4 11" id="KW-0479">Metal-binding</keyword>
<feature type="transmembrane region" description="Helical" evidence="11">
    <location>
        <begin position="164"/>
        <end position="183"/>
    </location>
</feature>
<dbReference type="HAMAP" id="MF_01664">
    <property type="entry name" value="HemeA_synth_type1"/>
    <property type="match status" value="1"/>
</dbReference>
<feature type="transmembrane region" description="Helical" evidence="11">
    <location>
        <begin position="214"/>
        <end position="235"/>
    </location>
</feature>
<feature type="binding site" description="axial binding residue" evidence="11">
    <location>
        <position position="278"/>
    </location>
    <ligand>
        <name>heme</name>
        <dbReference type="ChEBI" id="CHEBI:30413"/>
    </ligand>
    <ligandPart>
        <name>Fe</name>
        <dbReference type="ChEBI" id="CHEBI:18248"/>
    </ligandPart>
</feature>
<evidence type="ECO:0000256" key="2">
    <source>
        <dbReference type="ARBA" id="ARBA00022475"/>
    </source>
</evidence>
<comment type="caution">
    <text evidence="12">The sequence shown here is derived from an EMBL/GenBank/DDBJ whole genome shotgun (WGS) entry which is preliminary data.</text>
</comment>
<feature type="binding site" description="axial binding residue" evidence="11">
    <location>
        <position position="216"/>
    </location>
    <ligand>
        <name>heme</name>
        <dbReference type="ChEBI" id="CHEBI:30413"/>
    </ligand>
    <ligandPart>
        <name>Fe</name>
        <dbReference type="ChEBI" id="CHEBI:18248"/>
    </ligandPart>
</feature>
<keyword evidence="8 11" id="KW-0350">Heme biosynthesis</keyword>
<dbReference type="InterPro" id="IPR050450">
    <property type="entry name" value="COX15/CtaA_HemeA_synthase"/>
</dbReference>
<evidence type="ECO:0000256" key="10">
    <source>
        <dbReference type="ARBA" id="ARBA00023157"/>
    </source>
</evidence>
<protein>
    <recommendedName>
        <fullName evidence="11">Heme A synthase</fullName>
        <shortName evidence="11">HAS</shortName>
        <ecNumber evidence="11">1.17.99.9</ecNumber>
    </recommendedName>
    <alternativeName>
        <fullName evidence="11">Cytochrome aa3-controlling protein</fullName>
    </alternativeName>
</protein>
<keyword evidence="5 11" id="KW-1133">Transmembrane helix</keyword>
<dbReference type="EMBL" id="BMEX01000003">
    <property type="protein sequence ID" value="GGA39161.1"/>
    <property type="molecule type" value="Genomic_DNA"/>
</dbReference>
<comment type="cofactor">
    <cofactor evidence="11">
        <name>heme b</name>
        <dbReference type="ChEBI" id="CHEBI:60344"/>
    </cofactor>
</comment>
<keyword evidence="3 11" id="KW-0812">Transmembrane</keyword>
<comment type="function">
    <text evidence="11">Catalyzes the conversion of heme O to heme A by two successive hydroxylations of the methyl group at C8. The first hydroxylation forms heme I, the second hydroxylation results in an unstable dihydroxymethyl group, which spontaneously dehydrates, resulting in the formyl group of heme A.</text>
</comment>
<comment type="similarity">
    <text evidence="11">Belongs to the COX15/CtaA family. Type 1 subfamily.</text>
</comment>
<evidence type="ECO:0000256" key="4">
    <source>
        <dbReference type="ARBA" id="ARBA00022723"/>
    </source>
</evidence>
<keyword evidence="2 11" id="KW-1003">Cell membrane</keyword>
<comment type="pathway">
    <text evidence="11">Porphyrin-containing compound metabolism; heme A biosynthesis; heme A from heme O: step 1/1.</text>
</comment>
<feature type="transmembrane region" description="Helical" evidence="11">
    <location>
        <begin position="63"/>
        <end position="83"/>
    </location>
</feature>
<keyword evidence="7 11" id="KW-0408">Iron</keyword>
<evidence type="ECO:0000313" key="12">
    <source>
        <dbReference type="EMBL" id="GGA39161.1"/>
    </source>
</evidence>
<accession>A0ABQ1G943</accession>
<evidence type="ECO:0000256" key="11">
    <source>
        <dbReference type="HAMAP-Rule" id="MF_01664"/>
    </source>
</evidence>